<dbReference type="EMBL" id="BJMM01000086">
    <property type="protein sequence ID" value="GEB54157.1"/>
    <property type="molecule type" value="Genomic_DNA"/>
</dbReference>
<name>A0A4Y3RBT7_STRCI</name>
<gene>
    <name evidence="2" type="ORF">SCA03_67080</name>
</gene>
<dbReference type="OrthoDB" id="4313158at2"/>
<evidence type="ECO:0008006" key="4">
    <source>
        <dbReference type="Google" id="ProtNLM"/>
    </source>
</evidence>
<feature type="compositionally biased region" description="Basic and acidic residues" evidence="1">
    <location>
        <begin position="43"/>
        <end position="52"/>
    </location>
</feature>
<reference evidence="2 3" key="1">
    <citation type="submission" date="2019-06" db="EMBL/GenBank/DDBJ databases">
        <title>Whole genome shotgun sequence of Streptomyces cacaoi subsp. cacaoi NBRC 12748.</title>
        <authorList>
            <person name="Hosoyama A."/>
            <person name="Uohara A."/>
            <person name="Ohji S."/>
            <person name="Ichikawa N."/>
        </authorList>
    </citation>
    <scope>NUCLEOTIDE SEQUENCE [LARGE SCALE GENOMIC DNA]</scope>
    <source>
        <strain evidence="2 3">NBRC 12748</strain>
    </source>
</reference>
<feature type="region of interest" description="Disordered" evidence="1">
    <location>
        <begin position="152"/>
        <end position="173"/>
    </location>
</feature>
<protein>
    <recommendedName>
        <fullName evidence="4">ESX-1 secretion-associated protein</fullName>
    </recommendedName>
</protein>
<keyword evidence="3" id="KW-1185">Reference proteome</keyword>
<evidence type="ECO:0000313" key="2">
    <source>
        <dbReference type="EMBL" id="GEB54157.1"/>
    </source>
</evidence>
<dbReference type="AlphaFoldDB" id="A0A4Y3RBT7"/>
<feature type="region of interest" description="Disordered" evidence="1">
    <location>
        <begin position="1"/>
        <end position="52"/>
    </location>
</feature>
<evidence type="ECO:0000256" key="1">
    <source>
        <dbReference type="SAM" id="MobiDB-lite"/>
    </source>
</evidence>
<proteinExistence type="predicted"/>
<organism evidence="2 3">
    <name type="scientific">Streptomyces cacaoi</name>
    <dbReference type="NCBI Taxonomy" id="1898"/>
    <lineage>
        <taxon>Bacteria</taxon>
        <taxon>Bacillati</taxon>
        <taxon>Actinomycetota</taxon>
        <taxon>Actinomycetes</taxon>
        <taxon>Kitasatosporales</taxon>
        <taxon>Streptomycetaceae</taxon>
        <taxon>Streptomyces</taxon>
    </lineage>
</organism>
<comment type="caution">
    <text evidence="2">The sequence shown here is derived from an EMBL/GenBank/DDBJ whole genome shotgun (WGS) entry which is preliminary data.</text>
</comment>
<evidence type="ECO:0000313" key="3">
    <source>
        <dbReference type="Proteomes" id="UP000319210"/>
    </source>
</evidence>
<dbReference type="Proteomes" id="UP000319210">
    <property type="component" value="Unassembled WGS sequence"/>
</dbReference>
<dbReference type="RefSeq" id="WP_030896650.1">
    <property type="nucleotide sequence ID" value="NZ_BJMM01000086.1"/>
</dbReference>
<accession>A0A4Y3RBT7</accession>
<sequence length="173" mass="18611">MSFEQEWQDIKADTAATSPRMQLDGAVDGSFQPGRSSSSETRAPYDADHPGDLSVKGKDLAAIGDEAFKLHGRLLVDGDHARVSTGVAASSLKGDFELCDALEHVVERWTEQTRSVLDACAHISNHLDYTKKAHAGDEHYISTTFSKISELDSGFDEATQPQPHAPQGTGAAD</sequence>